<dbReference type="InterPro" id="IPR012944">
    <property type="entry name" value="SusD_RagB_dom"/>
</dbReference>
<dbReference type="AlphaFoldDB" id="A0A2N3I8P4"/>
<evidence type="ECO:0000313" key="7">
    <source>
        <dbReference type="EMBL" id="PKQ66702.1"/>
    </source>
</evidence>
<dbReference type="Pfam" id="PF07980">
    <property type="entry name" value="SusD_RagB"/>
    <property type="match status" value="1"/>
</dbReference>
<name>A0A2N3I8P4_9BACT</name>
<comment type="subcellular location">
    <subcellularLocation>
        <location evidence="1">Cell outer membrane</location>
    </subcellularLocation>
</comment>
<proteinExistence type="inferred from homology"/>
<keyword evidence="5" id="KW-0998">Cell outer membrane</keyword>
<evidence type="ECO:0000256" key="5">
    <source>
        <dbReference type="ARBA" id="ARBA00023237"/>
    </source>
</evidence>
<sequence length="714" mass="79568">MKTFKFVILFLFTVFIGCSKETDSIDDKTVKVSTLEGRVEKGPFTQGSTVTIQELSQNLSLTGKSFQTDISNNEGSFKIEAAIEFVSPYVQIACDGYFFNEVTGELSNSQIRLESFVDIANKRSINVNILTHISKGRIVNLMNEGVSYKDAALQAREELLLCFGLQKYKESDFEDLSISAGEDCSGALIIISSILLADRNEAELTEYISNLKETFTTSGTFQEDVIQSFKDKSRQLSTDDITSNIVRRYNDLGKKILVPDLKYYIDWDGDGIAGNELGDPHTEKQLFFEVDTVHASKEGGEFRVRIQANIPFTTNFDNSPNVISPESLFKEVELTSTINENEIIINVNPATAPFSKPKTITIYSHDGSLSAKLIIVQEGDFSNELSSEIITSIISKASTGFDYTHTIEGLYSNCYAANSSQWNLFSSHNLTANTSEISSAWAALYQLNHSLNSVEELVGSASSKYFTTLRALLYYHLTTLWGDTPYIFEKINNGNFYPSRTPIADIYTSLHEQLEECISGMSEGGNGSFFAVSKNVPRALLAKILIQQKQYSEALMILKEIISSGMYTLNNSRNEALSSASTEMIYAINKGTFSTPNHTNNIETGTYLPLIQYSEIILLAAECENKIGNRDAAITFLNKIRNRDGESTTSAESFEKDLKETWKSTMMGGFSYFAFLKRNNIAVSELNIQDYQKLLPIPSSETMYNPNVSQNPGY</sequence>
<dbReference type="PROSITE" id="PS51257">
    <property type="entry name" value="PROKAR_LIPOPROTEIN"/>
    <property type="match status" value="1"/>
</dbReference>
<dbReference type="EMBL" id="MVDE01000013">
    <property type="protein sequence ID" value="PKQ66702.1"/>
    <property type="molecule type" value="Genomic_DNA"/>
</dbReference>
<dbReference type="SUPFAM" id="SSF48452">
    <property type="entry name" value="TPR-like"/>
    <property type="match status" value="1"/>
</dbReference>
<dbReference type="GO" id="GO:0009279">
    <property type="term" value="C:cell outer membrane"/>
    <property type="evidence" value="ECO:0007669"/>
    <property type="project" value="UniProtKB-SubCell"/>
</dbReference>
<evidence type="ECO:0000256" key="2">
    <source>
        <dbReference type="ARBA" id="ARBA00006275"/>
    </source>
</evidence>
<dbReference type="InterPro" id="IPR011990">
    <property type="entry name" value="TPR-like_helical_dom_sf"/>
</dbReference>
<protein>
    <recommendedName>
        <fullName evidence="6">RagB/SusD domain-containing protein</fullName>
    </recommendedName>
</protein>
<organism evidence="7 8">
    <name type="scientific">Labilibaculum manganireducens</name>
    <dbReference type="NCBI Taxonomy" id="1940525"/>
    <lineage>
        <taxon>Bacteria</taxon>
        <taxon>Pseudomonadati</taxon>
        <taxon>Bacteroidota</taxon>
        <taxon>Bacteroidia</taxon>
        <taxon>Marinilabiliales</taxon>
        <taxon>Marinifilaceae</taxon>
        <taxon>Labilibaculum</taxon>
    </lineage>
</organism>
<evidence type="ECO:0000256" key="1">
    <source>
        <dbReference type="ARBA" id="ARBA00004442"/>
    </source>
</evidence>
<evidence type="ECO:0000313" key="8">
    <source>
        <dbReference type="Proteomes" id="UP000233618"/>
    </source>
</evidence>
<dbReference type="RefSeq" id="WP_101309798.1">
    <property type="nucleotide sequence ID" value="NZ_MVDE01000013.1"/>
</dbReference>
<accession>A0A2N3I8P4</accession>
<reference evidence="7 8" key="1">
    <citation type="journal article" date="2017" name="Front. Microbiol.">
        <title>Labilibaculum manganireducens gen. nov., sp. nov. and Labilibaculum filiforme sp. nov., Novel Bacteroidetes Isolated from Subsurface Sediments of the Baltic Sea.</title>
        <authorList>
            <person name="Vandieken V."/>
            <person name="Marshall I.P."/>
            <person name="Niemann H."/>
            <person name="Engelen B."/>
            <person name="Cypionka H."/>
        </authorList>
    </citation>
    <scope>NUCLEOTIDE SEQUENCE [LARGE SCALE GENOMIC DNA]</scope>
    <source>
        <strain evidence="7 8">59.10-2M</strain>
    </source>
</reference>
<dbReference type="Proteomes" id="UP000233618">
    <property type="component" value="Unassembled WGS sequence"/>
</dbReference>
<comment type="similarity">
    <text evidence="2">Belongs to the SusD family.</text>
</comment>
<gene>
    <name evidence="7" type="ORF">BZG01_10540</name>
</gene>
<keyword evidence="4" id="KW-0472">Membrane</keyword>
<comment type="caution">
    <text evidence="7">The sequence shown here is derived from an EMBL/GenBank/DDBJ whole genome shotgun (WGS) entry which is preliminary data.</text>
</comment>
<keyword evidence="3" id="KW-0732">Signal</keyword>
<evidence type="ECO:0000256" key="3">
    <source>
        <dbReference type="ARBA" id="ARBA00022729"/>
    </source>
</evidence>
<dbReference type="Gene3D" id="1.25.40.390">
    <property type="match status" value="2"/>
</dbReference>
<keyword evidence="8" id="KW-1185">Reference proteome</keyword>
<feature type="domain" description="RagB/SusD" evidence="6">
    <location>
        <begin position="562"/>
        <end position="657"/>
    </location>
</feature>
<evidence type="ECO:0000256" key="4">
    <source>
        <dbReference type="ARBA" id="ARBA00023136"/>
    </source>
</evidence>
<evidence type="ECO:0000259" key="6">
    <source>
        <dbReference type="Pfam" id="PF07980"/>
    </source>
</evidence>